<dbReference type="Pfam" id="PF00012">
    <property type="entry name" value="HSP70"/>
    <property type="match status" value="1"/>
</dbReference>
<accession>A0A810MZ94</accession>
<evidence type="ECO:0000256" key="1">
    <source>
        <dbReference type="ARBA" id="ARBA00022741"/>
    </source>
</evidence>
<sequence length="701" mass="75815">MTTDDVWGITVSEPILVVDLGTSGTRAALVDGDQITLVKEPGGGPTWPSAICLDDAGPVVGNAAELLKRTLPRRYIEGPRRALDAQASMRLDDREISGVDLLILFVTVLRAEAARLLGQPPQRLSLTVPADYQPGDSRRDLMIAIGEAAGFTDVELLPDAVAAALDPNVSDNLPAGALVLVCDLGTNWTVGLVQVYGSHTTLLSQRGNAAGHHIDAQLISDLRERAQDWLEPLLVAPGDPGLRAYYEMIDFIRQLKHQLSGGGEEVVDHLTALSPPHRLTRDRLTAIVTPALHWLVESCHALVGEQNLTLADVAAVVLAGGGARLQMVVPAMLDGLGFRDGTTAHPLRRSGEPELAVLRGAARYAAGAAARVIPAERPRWQIEPLTWDIPGGVGRLQHWLVAEGAPFAAGEPVARIRTAEDQVFDLTVARSGTLVAHRSAAGQLVGRVMVAGAARDRGGMPPDAPNRRLHLESRGFWQLHADRQLLVECTRAPSVRLRSLLDGAVLGDFRPEVGIDPTTRGRVFLDPDGRFCLVGWDADGWFSVWEVETGKLNTRFRDPGGPFKVLVDETGWRLATEGGSRGVGLRRRAATTLWDLRTGSRLERLTDENWRRQHPGFAELSARDGFGTTVTSPDGQLRAGTSQVPNGSPVVFLHDTATDQELFRLRGSAGHQGRVGFSTDSRCLLVNWESEERSLVDVYDV</sequence>
<dbReference type="EMBL" id="AP023359">
    <property type="protein sequence ID" value="BCJ66611.1"/>
    <property type="molecule type" value="Genomic_DNA"/>
</dbReference>
<proteinExistence type="predicted"/>
<dbReference type="PANTHER" id="PTHR42749:SF1">
    <property type="entry name" value="CELL SHAPE-DETERMINING PROTEIN MREB"/>
    <property type="match status" value="1"/>
</dbReference>
<dbReference type="GO" id="GO:0005524">
    <property type="term" value="F:ATP binding"/>
    <property type="evidence" value="ECO:0007669"/>
    <property type="project" value="UniProtKB-KW"/>
</dbReference>
<dbReference type="SUPFAM" id="SSF50969">
    <property type="entry name" value="YVTN repeat-like/Quinoprotein amine dehydrogenase"/>
    <property type="match status" value="1"/>
</dbReference>
<organism evidence="4 5">
    <name type="scientific">Polymorphospora rubra</name>
    <dbReference type="NCBI Taxonomy" id="338584"/>
    <lineage>
        <taxon>Bacteria</taxon>
        <taxon>Bacillati</taxon>
        <taxon>Actinomycetota</taxon>
        <taxon>Actinomycetes</taxon>
        <taxon>Micromonosporales</taxon>
        <taxon>Micromonosporaceae</taxon>
        <taxon>Polymorphospora</taxon>
    </lineage>
</organism>
<protein>
    <submittedName>
        <fullName evidence="4">Uncharacterized protein</fullName>
    </submittedName>
</protein>
<dbReference type="Gene3D" id="3.30.420.40">
    <property type="match status" value="2"/>
</dbReference>
<dbReference type="SUPFAM" id="SSF53067">
    <property type="entry name" value="Actin-like ATPase domain"/>
    <property type="match status" value="2"/>
</dbReference>
<dbReference type="InterPro" id="IPR013126">
    <property type="entry name" value="Hsp_70_fam"/>
</dbReference>
<keyword evidence="2" id="KW-0067">ATP-binding</keyword>
<keyword evidence="1" id="KW-0547">Nucleotide-binding</keyword>
<dbReference type="Gene3D" id="3.90.640.10">
    <property type="entry name" value="Actin, Chain A, domain 4"/>
    <property type="match status" value="1"/>
</dbReference>
<dbReference type="Proteomes" id="UP000680866">
    <property type="component" value="Chromosome"/>
</dbReference>
<evidence type="ECO:0000256" key="2">
    <source>
        <dbReference type="ARBA" id="ARBA00022840"/>
    </source>
</evidence>
<dbReference type="Gene3D" id="2.130.10.10">
    <property type="entry name" value="YVTN repeat-like/Quinoprotein amine dehydrogenase"/>
    <property type="match status" value="1"/>
</dbReference>
<dbReference type="AlphaFoldDB" id="A0A810MZ94"/>
<dbReference type="InterPro" id="IPR015943">
    <property type="entry name" value="WD40/YVTN_repeat-like_dom_sf"/>
</dbReference>
<gene>
    <name evidence="4" type="ORF">Prubr_36320</name>
</gene>
<dbReference type="KEGG" id="pry:Prubr_36320"/>
<keyword evidence="3" id="KW-0143">Chaperone</keyword>
<keyword evidence="5" id="KW-1185">Reference proteome</keyword>
<dbReference type="InterPro" id="IPR011044">
    <property type="entry name" value="Quino_amine_DH_bsu"/>
</dbReference>
<dbReference type="InterPro" id="IPR043129">
    <property type="entry name" value="ATPase_NBD"/>
</dbReference>
<dbReference type="PANTHER" id="PTHR42749">
    <property type="entry name" value="CELL SHAPE-DETERMINING PROTEIN MREB"/>
    <property type="match status" value="1"/>
</dbReference>
<name>A0A810MZ94_9ACTN</name>
<reference evidence="4" key="1">
    <citation type="submission" date="2020-08" db="EMBL/GenBank/DDBJ databases">
        <title>Whole genome shotgun sequence of Polymorphospora rubra NBRC 101157.</title>
        <authorList>
            <person name="Komaki H."/>
            <person name="Tamura T."/>
        </authorList>
    </citation>
    <scope>NUCLEOTIDE SEQUENCE</scope>
    <source>
        <strain evidence="4">NBRC 101157</strain>
    </source>
</reference>
<evidence type="ECO:0000313" key="5">
    <source>
        <dbReference type="Proteomes" id="UP000680866"/>
    </source>
</evidence>
<evidence type="ECO:0000313" key="4">
    <source>
        <dbReference type="EMBL" id="BCJ66611.1"/>
    </source>
</evidence>
<evidence type="ECO:0000256" key="3">
    <source>
        <dbReference type="ARBA" id="ARBA00023186"/>
    </source>
</evidence>
<dbReference type="GO" id="GO:0140662">
    <property type="term" value="F:ATP-dependent protein folding chaperone"/>
    <property type="evidence" value="ECO:0007669"/>
    <property type="project" value="InterPro"/>
</dbReference>